<dbReference type="InterPro" id="IPR050452">
    <property type="entry name" value="Metacaspase"/>
</dbReference>
<keyword evidence="3" id="KW-0645">Protease</keyword>
<dbReference type="GO" id="GO:0005737">
    <property type="term" value="C:cytoplasm"/>
    <property type="evidence" value="ECO:0007669"/>
    <property type="project" value="TreeGrafter"/>
</dbReference>
<evidence type="ECO:0000256" key="1">
    <source>
        <dbReference type="ARBA" id="ARBA00009005"/>
    </source>
</evidence>
<dbReference type="OrthoDB" id="3223806at2759"/>
<keyword evidence="3" id="KW-0788">Thiol protease</keyword>
<dbReference type="PANTHER" id="PTHR48104:SF30">
    <property type="entry name" value="METACASPASE-1"/>
    <property type="match status" value="1"/>
</dbReference>
<evidence type="ECO:0000256" key="4">
    <source>
        <dbReference type="SAM" id="MobiDB-lite"/>
    </source>
</evidence>
<dbReference type="GO" id="GO:0006915">
    <property type="term" value="P:apoptotic process"/>
    <property type="evidence" value="ECO:0007669"/>
    <property type="project" value="UniProtKB-KW"/>
</dbReference>
<organism evidence="6 7">
    <name type="scientific">Allomyces macrogynus (strain ATCC 38327)</name>
    <name type="common">Allomyces javanicus var. macrogynus</name>
    <dbReference type="NCBI Taxonomy" id="578462"/>
    <lineage>
        <taxon>Eukaryota</taxon>
        <taxon>Fungi</taxon>
        <taxon>Fungi incertae sedis</taxon>
        <taxon>Blastocladiomycota</taxon>
        <taxon>Blastocladiomycetes</taxon>
        <taxon>Blastocladiales</taxon>
        <taxon>Blastocladiaceae</taxon>
        <taxon>Allomyces</taxon>
    </lineage>
</organism>
<dbReference type="GO" id="GO:0006508">
    <property type="term" value="P:proteolysis"/>
    <property type="evidence" value="ECO:0007669"/>
    <property type="project" value="InterPro"/>
</dbReference>
<dbReference type="AlphaFoldDB" id="A0A0L0SJW0"/>
<dbReference type="InterPro" id="IPR029030">
    <property type="entry name" value="Caspase-like_dom_sf"/>
</dbReference>
<sequence length="257" mass="27888">MTSSTNASAPTAAHVDTDDHGGRRVTKRADSLATHLAGTKKAVLVGITYQGGAPYPPLLGAGNDVRNMNTLLGNYFGFGAIEVLVDDYVQDGSDALQRCPVWPTRQNILAAIDWLVQGAKEGDSLVFFYSGHGGRVQDFSQDELDGFDEAIVPWDAWQNGFLVDDDLHRALIAPLAKGVRLTFIDSEYTQAKGVNAMYQALANHSVALFGELWSQVPQAVALLANHYKLWQCSGSSTSSALSDKSTYNSFFRTVQVR</sequence>
<dbReference type="SUPFAM" id="SSF53822">
    <property type="entry name" value="Periplasmic binding protein-like I"/>
    <property type="match status" value="1"/>
</dbReference>
<comment type="similarity">
    <text evidence="1">Belongs to the peptidase C14B family.</text>
</comment>
<evidence type="ECO:0000256" key="2">
    <source>
        <dbReference type="ARBA" id="ARBA00022703"/>
    </source>
</evidence>
<accession>A0A0L0SJW0</accession>
<dbReference type="GO" id="GO:0004197">
    <property type="term" value="F:cysteine-type endopeptidase activity"/>
    <property type="evidence" value="ECO:0007669"/>
    <property type="project" value="InterPro"/>
</dbReference>
<evidence type="ECO:0000256" key="3">
    <source>
        <dbReference type="ARBA" id="ARBA00022807"/>
    </source>
</evidence>
<feature type="region of interest" description="Disordered" evidence="4">
    <location>
        <begin position="1"/>
        <end position="24"/>
    </location>
</feature>
<reference evidence="7" key="2">
    <citation type="submission" date="2009-11" db="EMBL/GenBank/DDBJ databases">
        <title>The Genome Sequence of Allomyces macrogynus strain ATCC 38327.</title>
        <authorList>
            <consortium name="The Broad Institute Genome Sequencing Platform"/>
            <person name="Russ C."/>
            <person name="Cuomo C."/>
            <person name="Shea T."/>
            <person name="Young S.K."/>
            <person name="Zeng Q."/>
            <person name="Koehrsen M."/>
            <person name="Haas B."/>
            <person name="Borodovsky M."/>
            <person name="Guigo R."/>
            <person name="Alvarado L."/>
            <person name="Berlin A."/>
            <person name="Borenstein D."/>
            <person name="Chen Z."/>
            <person name="Engels R."/>
            <person name="Freedman E."/>
            <person name="Gellesch M."/>
            <person name="Goldberg J."/>
            <person name="Griggs A."/>
            <person name="Gujja S."/>
            <person name="Heiman D."/>
            <person name="Hepburn T."/>
            <person name="Howarth C."/>
            <person name="Jen D."/>
            <person name="Larson L."/>
            <person name="Lewis B."/>
            <person name="Mehta T."/>
            <person name="Park D."/>
            <person name="Pearson M."/>
            <person name="Roberts A."/>
            <person name="Saif S."/>
            <person name="Shenoy N."/>
            <person name="Sisk P."/>
            <person name="Stolte C."/>
            <person name="Sykes S."/>
            <person name="Walk T."/>
            <person name="White J."/>
            <person name="Yandava C."/>
            <person name="Burger G."/>
            <person name="Gray M.W."/>
            <person name="Holland P.W.H."/>
            <person name="King N."/>
            <person name="Lang F.B.F."/>
            <person name="Roger A.J."/>
            <person name="Ruiz-Trillo I."/>
            <person name="Lander E."/>
            <person name="Nusbaum C."/>
        </authorList>
    </citation>
    <scope>NUCLEOTIDE SEQUENCE [LARGE SCALE GENOMIC DNA]</scope>
    <source>
        <strain evidence="7">ATCC 38327</strain>
    </source>
</reference>
<evidence type="ECO:0000313" key="7">
    <source>
        <dbReference type="Proteomes" id="UP000054350"/>
    </source>
</evidence>
<dbReference type="Pfam" id="PF00656">
    <property type="entry name" value="Peptidase_C14"/>
    <property type="match status" value="1"/>
</dbReference>
<dbReference type="InterPro" id="IPR028082">
    <property type="entry name" value="Peripla_BP_I"/>
</dbReference>
<feature type="domain" description="Peptidase C14 caspase" evidence="5">
    <location>
        <begin position="40"/>
        <end position="186"/>
    </location>
</feature>
<keyword evidence="2" id="KW-0053">Apoptosis</keyword>
<dbReference type="EMBL" id="GG745340">
    <property type="protein sequence ID" value="KNE62768.1"/>
    <property type="molecule type" value="Genomic_DNA"/>
</dbReference>
<dbReference type="PANTHER" id="PTHR48104">
    <property type="entry name" value="METACASPASE-4"/>
    <property type="match status" value="1"/>
</dbReference>
<reference evidence="6 7" key="1">
    <citation type="submission" date="2009-11" db="EMBL/GenBank/DDBJ databases">
        <title>Annotation of Allomyces macrogynus ATCC 38327.</title>
        <authorList>
            <consortium name="The Broad Institute Genome Sequencing Platform"/>
            <person name="Russ C."/>
            <person name="Cuomo C."/>
            <person name="Burger G."/>
            <person name="Gray M.W."/>
            <person name="Holland P.W.H."/>
            <person name="King N."/>
            <person name="Lang F.B.F."/>
            <person name="Roger A.J."/>
            <person name="Ruiz-Trillo I."/>
            <person name="Young S.K."/>
            <person name="Zeng Q."/>
            <person name="Gargeya S."/>
            <person name="Fitzgerald M."/>
            <person name="Haas B."/>
            <person name="Abouelleil A."/>
            <person name="Alvarado L."/>
            <person name="Arachchi H.M."/>
            <person name="Berlin A."/>
            <person name="Chapman S.B."/>
            <person name="Gearin G."/>
            <person name="Goldberg J."/>
            <person name="Griggs A."/>
            <person name="Gujja S."/>
            <person name="Hansen M."/>
            <person name="Heiman D."/>
            <person name="Howarth C."/>
            <person name="Larimer J."/>
            <person name="Lui A."/>
            <person name="MacDonald P.J.P."/>
            <person name="McCowen C."/>
            <person name="Montmayeur A."/>
            <person name="Murphy C."/>
            <person name="Neiman D."/>
            <person name="Pearson M."/>
            <person name="Priest M."/>
            <person name="Roberts A."/>
            <person name="Saif S."/>
            <person name="Shea T."/>
            <person name="Sisk P."/>
            <person name="Stolte C."/>
            <person name="Sykes S."/>
            <person name="Wortman J."/>
            <person name="Nusbaum C."/>
            <person name="Birren B."/>
        </authorList>
    </citation>
    <scope>NUCLEOTIDE SEQUENCE [LARGE SCALE GENOMIC DNA]</scope>
    <source>
        <strain evidence="6 7">ATCC 38327</strain>
    </source>
</reference>
<proteinExistence type="inferred from homology"/>
<evidence type="ECO:0000313" key="6">
    <source>
        <dbReference type="EMBL" id="KNE62768.1"/>
    </source>
</evidence>
<dbReference type="SUPFAM" id="SSF52129">
    <property type="entry name" value="Caspase-like"/>
    <property type="match status" value="1"/>
</dbReference>
<protein>
    <recommendedName>
        <fullName evidence="5">Peptidase C14 caspase domain-containing protein</fullName>
    </recommendedName>
</protein>
<dbReference type="Gene3D" id="3.40.50.12660">
    <property type="match status" value="1"/>
</dbReference>
<dbReference type="GO" id="GO:0016020">
    <property type="term" value="C:membrane"/>
    <property type="evidence" value="ECO:0007669"/>
    <property type="project" value="UniProtKB-SubCell"/>
</dbReference>
<keyword evidence="3" id="KW-0378">Hydrolase</keyword>
<feature type="compositionally biased region" description="Low complexity" evidence="4">
    <location>
        <begin position="1"/>
        <end position="13"/>
    </location>
</feature>
<dbReference type="Proteomes" id="UP000054350">
    <property type="component" value="Unassembled WGS sequence"/>
</dbReference>
<gene>
    <name evidence="6" type="ORF">AMAG_07952</name>
</gene>
<dbReference type="InterPro" id="IPR011600">
    <property type="entry name" value="Pept_C14_caspase"/>
</dbReference>
<dbReference type="eggNOG" id="KOG1546">
    <property type="taxonomic scope" value="Eukaryota"/>
</dbReference>
<feature type="compositionally biased region" description="Basic and acidic residues" evidence="4">
    <location>
        <begin position="15"/>
        <end position="24"/>
    </location>
</feature>
<keyword evidence="7" id="KW-1185">Reference proteome</keyword>
<dbReference type="VEuPathDB" id="FungiDB:AMAG_07952"/>
<evidence type="ECO:0000259" key="5">
    <source>
        <dbReference type="Pfam" id="PF00656"/>
    </source>
</evidence>
<name>A0A0L0SJW0_ALLM3</name>